<dbReference type="Gene3D" id="1.10.150.80">
    <property type="entry name" value="HRDC domain"/>
    <property type="match status" value="1"/>
</dbReference>
<dbReference type="GO" id="GO:0000166">
    <property type="term" value="F:nucleotide binding"/>
    <property type="evidence" value="ECO:0007669"/>
    <property type="project" value="InterPro"/>
</dbReference>
<dbReference type="InterPro" id="IPR036397">
    <property type="entry name" value="RNaseH_sf"/>
</dbReference>
<dbReference type="GO" id="GO:0008408">
    <property type="term" value="F:3'-5' exonuclease activity"/>
    <property type="evidence" value="ECO:0007669"/>
    <property type="project" value="InterPro"/>
</dbReference>
<evidence type="ECO:0000313" key="4">
    <source>
        <dbReference type="EMBL" id="CAB5018097.1"/>
    </source>
</evidence>
<dbReference type="SUPFAM" id="SSF53098">
    <property type="entry name" value="Ribonuclease H-like"/>
    <property type="match status" value="1"/>
</dbReference>
<evidence type="ECO:0000259" key="1">
    <source>
        <dbReference type="PROSITE" id="PS50967"/>
    </source>
</evidence>
<dbReference type="EMBL" id="CAEZYK010000061">
    <property type="protein sequence ID" value="CAB4727461.1"/>
    <property type="molecule type" value="Genomic_DNA"/>
</dbReference>
<dbReference type="InterPro" id="IPR044876">
    <property type="entry name" value="HRDC_dom_sf"/>
</dbReference>
<dbReference type="SUPFAM" id="SSF47819">
    <property type="entry name" value="HRDC-like"/>
    <property type="match status" value="2"/>
</dbReference>
<dbReference type="SMART" id="SM00341">
    <property type="entry name" value="HRDC"/>
    <property type="match status" value="1"/>
</dbReference>
<dbReference type="InterPro" id="IPR002121">
    <property type="entry name" value="HRDC_dom"/>
</dbReference>
<name>A0A6J7LV89_9ZZZZ</name>
<proteinExistence type="predicted"/>
<dbReference type="InterPro" id="IPR051086">
    <property type="entry name" value="RNase_D-like"/>
</dbReference>
<dbReference type="GO" id="GO:0003676">
    <property type="term" value="F:nucleic acid binding"/>
    <property type="evidence" value="ECO:0007669"/>
    <property type="project" value="InterPro"/>
</dbReference>
<dbReference type="EMBL" id="CAFBOF010000005">
    <property type="protein sequence ID" value="CAB4971295.1"/>
    <property type="molecule type" value="Genomic_DNA"/>
</dbReference>
<dbReference type="CDD" id="cd06142">
    <property type="entry name" value="RNaseD_exo"/>
    <property type="match status" value="1"/>
</dbReference>
<evidence type="ECO:0000313" key="2">
    <source>
        <dbReference type="EMBL" id="CAB4727461.1"/>
    </source>
</evidence>
<dbReference type="PROSITE" id="PS50967">
    <property type="entry name" value="HRDC"/>
    <property type="match status" value="1"/>
</dbReference>
<dbReference type="EMBL" id="CAFBPQ010000009">
    <property type="protein sequence ID" value="CAB5018097.1"/>
    <property type="molecule type" value="Genomic_DNA"/>
</dbReference>
<evidence type="ECO:0000313" key="3">
    <source>
        <dbReference type="EMBL" id="CAB4971295.1"/>
    </source>
</evidence>
<dbReference type="PANTHER" id="PTHR47649:SF1">
    <property type="entry name" value="RIBONUCLEASE D"/>
    <property type="match status" value="1"/>
</dbReference>
<gene>
    <name evidence="2" type="ORF">UFOPK2683_01068</name>
    <name evidence="3" type="ORF">UFOPK3897_00450</name>
    <name evidence="4" type="ORF">UFOPK4121_00478</name>
</gene>
<dbReference type="InterPro" id="IPR002562">
    <property type="entry name" value="3'-5'_exonuclease_dom"/>
</dbReference>
<sequence>MANLELVDTDRALEAVITTLRSEPAYGLDTEFVAERSYRPKLCLIQIAWSGGLALIDPLACDVSGLSEVLLGPGTMITHAGSGDLPIIERACGARPTCLFDTQLSAGFIGMSQPSLASLVWALLRIRLDKGDQLSDWSRRPLPESVLDYAAGDVAHLFALRDELIRQLEANGRTEWAATECEILRASSSRYSDPDTTWWKIKGSRSLKGEQAAIAQSLSSWREHRAETEDLPPRFVMSDLALAALVQRPPNTATDVLRVRGAGNLSKSSVAQILSAIESARAMSPSDLKLPPKHSADPSLDAASGLLTGWTSQVAENERIDPRLLATRDDVKALVNERPSRLDNGWRAKMVGDDLRALLNGESVLRFIDGGSKLSLESSPRD</sequence>
<dbReference type="SMART" id="SM00474">
    <property type="entry name" value="35EXOc"/>
    <property type="match status" value="1"/>
</dbReference>
<dbReference type="Gene3D" id="3.30.420.10">
    <property type="entry name" value="Ribonuclease H-like superfamily/Ribonuclease H"/>
    <property type="match status" value="1"/>
</dbReference>
<dbReference type="InterPro" id="IPR010997">
    <property type="entry name" value="HRDC-like_sf"/>
</dbReference>
<protein>
    <submittedName>
        <fullName evidence="3">Unannotated protein</fullName>
    </submittedName>
</protein>
<feature type="domain" description="HRDC" evidence="1">
    <location>
        <begin position="208"/>
        <end position="287"/>
    </location>
</feature>
<dbReference type="Pfam" id="PF01612">
    <property type="entry name" value="DNA_pol_A_exo1"/>
    <property type="match status" value="1"/>
</dbReference>
<reference evidence="3" key="1">
    <citation type="submission" date="2020-05" db="EMBL/GenBank/DDBJ databases">
        <authorList>
            <person name="Chiriac C."/>
            <person name="Salcher M."/>
            <person name="Ghai R."/>
            <person name="Kavagutti S V."/>
        </authorList>
    </citation>
    <scope>NUCLEOTIDE SEQUENCE</scope>
</reference>
<dbReference type="Pfam" id="PF00570">
    <property type="entry name" value="HRDC"/>
    <property type="match status" value="1"/>
</dbReference>
<dbReference type="InterPro" id="IPR012337">
    <property type="entry name" value="RNaseH-like_sf"/>
</dbReference>
<dbReference type="AlphaFoldDB" id="A0A6J7LV89"/>
<dbReference type="PANTHER" id="PTHR47649">
    <property type="entry name" value="RIBONUCLEASE D"/>
    <property type="match status" value="1"/>
</dbReference>
<organism evidence="3">
    <name type="scientific">freshwater metagenome</name>
    <dbReference type="NCBI Taxonomy" id="449393"/>
    <lineage>
        <taxon>unclassified sequences</taxon>
        <taxon>metagenomes</taxon>
        <taxon>ecological metagenomes</taxon>
    </lineage>
</organism>
<accession>A0A6J7LV89</accession>
<dbReference type="GO" id="GO:0006139">
    <property type="term" value="P:nucleobase-containing compound metabolic process"/>
    <property type="evidence" value="ECO:0007669"/>
    <property type="project" value="InterPro"/>
</dbReference>